<feature type="region of interest" description="Disordered" evidence="1">
    <location>
        <begin position="207"/>
        <end position="244"/>
    </location>
</feature>
<sequence length="385" mass="43383">MNSTHKNIITPPCSFFTTQLNILGIYSLLLGFFIILQSCSPVHELTPEAKKSELLLKAQNLFKKQIASSTRKSSANPRDIDISKLAPQWEKNKIRKSLDSRGIDILQVFVKKDADQKWMIDYFILDGQEVLHLRKHTKHDGCLTTYNQQGQFLEKGKVNLKSNKYSKFLTRDMLMKSARVANMWLEQDANGNYYACSESGCIIIPVDGGSGDDNDDDVNDDDDDSNDDGDGDSESEEANCQSNQNSVQHAINNVIVTNESDIDGASNLASNINPYDRKDGSKEWVALRSLTYAIFSHENYTQVKKDSSSPWQWETITHSSLSDQGTIIGGTAEYRLNHFHSELGNYWANVKISLHVDWKPVCNLNPFPIGINYNASKSFHVDDQD</sequence>
<keyword evidence="4" id="KW-1185">Reference proteome</keyword>
<keyword evidence="2" id="KW-0472">Membrane</keyword>
<comment type="caution">
    <text evidence="3">The sequence shown here is derived from an EMBL/GenBank/DDBJ whole genome shotgun (WGS) entry which is preliminary data.</text>
</comment>
<name>A0ABU5QRX6_9BACT</name>
<evidence type="ECO:0000313" key="3">
    <source>
        <dbReference type="EMBL" id="MEA5259589.1"/>
    </source>
</evidence>
<evidence type="ECO:0000313" key="4">
    <source>
        <dbReference type="Proteomes" id="UP001304671"/>
    </source>
</evidence>
<dbReference type="RefSeq" id="WP_323251346.1">
    <property type="nucleotide sequence ID" value="NZ_JAYFUL010000033.1"/>
</dbReference>
<accession>A0ABU5QRX6</accession>
<organism evidence="3 4">
    <name type="scientific">Arcicella aquatica</name>
    <dbReference type="NCBI Taxonomy" id="217141"/>
    <lineage>
        <taxon>Bacteria</taxon>
        <taxon>Pseudomonadati</taxon>
        <taxon>Bacteroidota</taxon>
        <taxon>Cytophagia</taxon>
        <taxon>Cytophagales</taxon>
        <taxon>Flectobacillaceae</taxon>
        <taxon>Arcicella</taxon>
    </lineage>
</organism>
<gene>
    <name evidence="3" type="ORF">VB264_17455</name>
</gene>
<evidence type="ECO:0000256" key="1">
    <source>
        <dbReference type="SAM" id="MobiDB-lite"/>
    </source>
</evidence>
<protein>
    <submittedName>
        <fullName evidence="3">Uncharacterized protein</fullName>
    </submittedName>
</protein>
<proteinExistence type="predicted"/>
<keyword evidence="2" id="KW-0812">Transmembrane</keyword>
<reference evidence="3 4" key="1">
    <citation type="submission" date="2023-12" db="EMBL/GenBank/DDBJ databases">
        <title>Novel species of the genus Arcicella isolated from rivers.</title>
        <authorList>
            <person name="Lu H."/>
        </authorList>
    </citation>
    <scope>NUCLEOTIDE SEQUENCE [LARGE SCALE GENOMIC DNA]</scope>
    <source>
        <strain evidence="3 4">LMG 21963</strain>
    </source>
</reference>
<dbReference type="EMBL" id="JAYFUL010000033">
    <property type="protein sequence ID" value="MEA5259589.1"/>
    <property type="molecule type" value="Genomic_DNA"/>
</dbReference>
<feature type="transmembrane region" description="Helical" evidence="2">
    <location>
        <begin position="12"/>
        <end position="36"/>
    </location>
</feature>
<feature type="compositionally biased region" description="Acidic residues" evidence="1">
    <location>
        <begin position="210"/>
        <end position="237"/>
    </location>
</feature>
<dbReference type="Proteomes" id="UP001304671">
    <property type="component" value="Unassembled WGS sequence"/>
</dbReference>
<keyword evidence="2" id="KW-1133">Transmembrane helix</keyword>
<evidence type="ECO:0000256" key="2">
    <source>
        <dbReference type="SAM" id="Phobius"/>
    </source>
</evidence>